<dbReference type="GO" id="GO:0016020">
    <property type="term" value="C:membrane"/>
    <property type="evidence" value="ECO:0007669"/>
    <property type="project" value="UniProtKB-SubCell"/>
</dbReference>
<dbReference type="InterPro" id="IPR017972">
    <property type="entry name" value="Cyt_P450_CS"/>
</dbReference>
<dbReference type="eggNOG" id="KOG0156">
    <property type="taxonomic scope" value="Eukaryota"/>
</dbReference>
<evidence type="ECO:0000256" key="7">
    <source>
        <dbReference type="ARBA" id="ARBA00023004"/>
    </source>
</evidence>
<dbReference type="PRINTS" id="PR00463">
    <property type="entry name" value="EP450I"/>
</dbReference>
<dbReference type="FunFam" id="1.10.630.10:FF:000013">
    <property type="entry name" value="Trans-cinnamate 4-monooxygenase"/>
    <property type="match status" value="1"/>
</dbReference>
<evidence type="ECO:0000256" key="6">
    <source>
        <dbReference type="ARBA" id="ARBA00023002"/>
    </source>
</evidence>
<keyword evidence="4 12" id="KW-0349">Heme</keyword>
<dbReference type="Pfam" id="PF00067">
    <property type="entry name" value="p450"/>
    <property type="match status" value="1"/>
</dbReference>
<dbReference type="Gene3D" id="1.10.630.10">
    <property type="entry name" value="Cytochrome P450"/>
    <property type="match status" value="1"/>
</dbReference>
<evidence type="ECO:0000256" key="1">
    <source>
        <dbReference type="ARBA" id="ARBA00001971"/>
    </source>
</evidence>
<keyword evidence="7 12" id="KW-0408">Iron</keyword>
<evidence type="ECO:0000256" key="4">
    <source>
        <dbReference type="ARBA" id="ARBA00022617"/>
    </source>
</evidence>
<comment type="similarity">
    <text evidence="3 13">Belongs to the cytochrome P450 family.</text>
</comment>
<dbReference type="Gramene" id="ERN04184">
    <property type="protein sequence ID" value="ERN04184"/>
    <property type="gene ID" value="AMTR_s00077p00107120"/>
</dbReference>
<evidence type="ECO:0000256" key="13">
    <source>
        <dbReference type="RuleBase" id="RU000461"/>
    </source>
</evidence>
<dbReference type="STRING" id="13333.W1P955"/>
<dbReference type="Proteomes" id="UP000017836">
    <property type="component" value="Unassembled WGS sequence"/>
</dbReference>
<dbReference type="PROSITE" id="PS00086">
    <property type="entry name" value="CYTOCHROME_P450"/>
    <property type="match status" value="1"/>
</dbReference>
<comment type="subcellular location">
    <subcellularLocation>
        <location evidence="2">Membrane</location>
        <topology evidence="2">Single-pass membrane protein</topology>
    </subcellularLocation>
</comment>
<evidence type="ECO:0000256" key="8">
    <source>
        <dbReference type="ARBA" id="ARBA00023033"/>
    </source>
</evidence>
<protein>
    <recommendedName>
        <fullName evidence="10">trans-cinnamate 4-monooxygenase</fullName>
        <ecNumber evidence="10">1.14.14.91</ecNumber>
    </recommendedName>
</protein>
<dbReference type="OrthoDB" id="1470350at2759"/>
<evidence type="ECO:0000256" key="3">
    <source>
        <dbReference type="ARBA" id="ARBA00010617"/>
    </source>
</evidence>
<dbReference type="PRINTS" id="PR00385">
    <property type="entry name" value="P450"/>
</dbReference>
<dbReference type="GO" id="GO:0005506">
    <property type="term" value="F:iron ion binding"/>
    <property type="evidence" value="ECO:0007669"/>
    <property type="project" value="InterPro"/>
</dbReference>
<evidence type="ECO:0000256" key="11">
    <source>
        <dbReference type="ARBA" id="ARBA00048198"/>
    </source>
</evidence>
<dbReference type="SUPFAM" id="SSF48264">
    <property type="entry name" value="Cytochrome P450"/>
    <property type="match status" value="1"/>
</dbReference>
<dbReference type="PANTHER" id="PTHR47948">
    <property type="entry name" value="TRANS-CINNAMATE 4-MONOOXYGENASE"/>
    <property type="match status" value="1"/>
</dbReference>
<sequence length="504" mass="57760">MDLLLAEKVLLGLFVAIVTAITVSKLRGKRLRLPPGPLTIPIFGNWLQVGDDLNHRNLSDLAKKFGDVFLLRMGQRNLVVVSSPDLAKDVLHTQGVEFGSRTRNVVFDIFTGKGQDMVFTVYGEHWRKMRRIMTVPFFTNKVVQQYRYGWEDEIGRVVEDVRNNLAAQKEGVVLRKRLQLMMYNNMYRIMFDRRFESEDDPLFVKLKALNGERSRLAQSFEYNYGDFIPILRPLLRGYLKLCKEVKERRLQLFKDYFLEERKKLASTKGSSGDLKCAIDHILDAQKKGEINEDNVLYIVENINVAAIETTLWSIEWGIAELVNHPHIQAKLRAELDSVLGPGVPITEPDTYKLPYLQAVIKETLRFRMAIPLLVPHMNLHDAKLTGYDIPAESKVLVNAWWLANNPDNWVRPEEFRPERFLAEEARVEANGNDFRYLPFGVGRRSCPGIILALPILGLTLGRLVQNFELLPPPGQDKVDTTEKGGQFSLHILKHSTIVAKPRVF</sequence>
<comment type="catalytic activity">
    <reaction evidence="11">
        <text>(E)-cinnamate + reduced [NADPH--hemoprotein reductase] + O2 = (E)-4-coumarate + oxidized [NADPH--hemoprotein reductase] + H2O + H(+)</text>
        <dbReference type="Rhea" id="RHEA:10608"/>
        <dbReference type="Rhea" id="RHEA-COMP:11964"/>
        <dbReference type="Rhea" id="RHEA-COMP:11965"/>
        <dbReference type="ChEBI" id="CHEBI:12876"/>
        <dbReference type="ChEBI" id="CHEBI:15377"/>
        <dbReference type="ChEBI" id="CHEBI:15378"/>
        <dbReference type="ChEBI" id="CHEBI:15379"/>
        <dbReference type="ChEBI" id="CHEBI:15669"/>
        <dbReference type="ChEBI" id="CHEBI:57618"/>
        <dbReference type="ChEBI" id="CHEBI:58210"/>
        <dbReference type="EC" id="1.14.14.91"/>
    </reaction>
</comment>
<dbReference type="OMA" id="DPRAYWQ"/>
<evidence type="ECO:0000313" key="14">
    <source>
        <dbReference type="EMBL" id="ERN04184.1"/>
    </source>
</evidence>
<dbReference type="HOGENOM" id="CLU_001570_4_0_1"/>
<dbReference type="InterPro" id="IPR002401">
    <property type="entry name" value="Cyt_P450_E_grp-I"/>
</dbReference>
<dbReference type="CDD" id="cd11074">
    <property type="entry name" value="CYP73"/>
    <property type="match status" value="1"/>
</dbReference>
<dbReference type="PANTHER" id="PTHR47948:SF4">
    <property type="entry name" value="TRANS-CINNAMATE 4-MONOOXYGENASE"/>
    <property type="match status" value="1"/>
</dbReference>
<proteinExistence type="inferred from homology"/>
<dbReference type="GO" id="GO:0009808">
    <property type="term" value="P:lignin metabolic process"/>
    <property type="evidence" value="ECO:0000318"/>
    <property type="project" value="GO_Central"/>
</dbReference>
<dbReference type="KEGG" id="atr:18432337"/>
<feature type="binding site" description="axial binding residue" evidence="12">
    <location>
        <position position="446"/>
    </location>
    <ligand>
        <name>heme</name>
        <dbReference type="ChEBI" id="CHEBI:30413"/>
    </ligand>
    <ligandPart>
        <name>Fe</name>
        <dbReference type="ChEBI" id="CHEBI:18248"/>
    </ligandPart>
</feature>
<reference evidence="15" key="1">
    <citation type="journal article" date="2013" name="Science">
        <title>The Amborella genome and the evolution of flowering plants.</title>
        <authorList>
            <consortium name="Amborella Genome Project"/>
        </authorList>
    </citation>
    <scope>NUCLEOTIDE SEQUENCE [LARGE SCALE GENOMIC DNA]</scope>
</reference>
<keyword evidence="15" id="KW-1185">Reference proteome</keyword>
<dbReference type="EC" id="1.14.14.91" evidence="10"/>
<keyword evidence="5 12" id="KW-0479">Metal-binding</keyword>
<dbReference type="AlphaFoldDB" id="W1P955"/>
<keyword evidence="6 13" id="KW-0560">Oxidoreductase</keyword>
<evidence type="ECO:0000256" key="9">
    <source>
        <dbReference type="ARBA" id="ARBA00037893"/>
    </source>
</evidence>
<comment type="cofactor">
    <cofactor evidence="1 12">
        <name>heme</name>
        <dbReference type="ChEBI" id="CHEBI:30413"/>
    </cofactor>
</comment>
<gene>
    <name evidence="14" type="ORF">AMTR_s00077p00107120</name>
</gene>
<evidence type="ECO:0000256" key="2">
    <source>
        <dbReference type="ARBA" id="ARBA00004167"/>
    </source>
</evidence>
<comment type="pathway">
    <text evidence="9">Phenylpropanoid metabolism; trans-4-coumarate biosynthesis; trans-4-coumarate from trans-cinnamate: step 1/1.</text>
</comment>
<name>W1P955_AMBTC</name>
<accession>W1P955</accession>
<keyword evidence="8 13" id="KW-0503">Monooxygenase</keyword>
<dbReference type="GO" id="GO:0020037">
    <property type="term" value="F:heme binding"/>
    <property type="evidence" value="ECO:0007669"/>
    <property type="project" value="InterPro"/>
</dbReference>
<evidence type="ECO:0000256" key="10">
    <source>
        <dbReference type="ARBA" id="ARBA00038946"/>
    </source>
</evidence>
<dbReference type="EMBL" id="KI394293">
    <property type="protein sequence ID" value="ERN04184.1"/>
    <property type="molecule type" value="Genomic_DNA"/>
</dbReference>
<dbReference type="InterPro" id="IPR036396">
    <property type="entry name" value="Cyt_P450_sf"/>
</dbReference>
<evidence type="ECO:0000313" key="15">
    <source>
        <dbReference type="Proteomes" id="UP000017836"/>
    </source>
</evidence>
<dbReference type="GO" id="GO:0016710">
    <property type="term" value="F:trans-cinnamate 4-monooxygenase activity"/>
    <property type="evidence" value="ECO:0000318"/>
    <property type="project" value="GO_Central"/>
</dbReference>
<evidence type="ECO:0000256" key="12">
    <source>
        <dbReference type="PIRSR" id="PIRSR602401-1"/>
    </source>
</evidence>
<evidence type="ECO:0000256" key="5">
    <source>
        <dbReference type="ARBA" id="ARBA00022723"/>
    </source>
</evidence>
<organism evidence="14 15">
    <name type="scientific">Amborella trichopoda</name>
    <dbReference type="NCBI Taxonomy" id="13333"/>
    <lineage>
        <taxon>Eukaryota</taxon>
        <taxon>Viridiplantae</taxon>
        <taxon>Streptophyta</taxon>
        <taxon>Embryophyta</taxon>
        <taxon>Tracheophyta</taxon>
        <taxon>Spermatophyta</taxon>
        <taxon>Magnoliopsida</taxon>
        <taxon>Amborellales</taxon>
        <taxon>Amborellaceae</taxon>
        <taxon>Amborella</taxon>
    </lineage>
</organism>
<dbReference type="InterPro" id="IPR001128">
    <property type="entry name" value="Cyt_P450"/>
</dbReference>